<gene>
    <name evidence="3" type="ORF">B0A62_17770</name>
    <name evidence="2" type="ORF">IW20_01935</name>
</gene>
<keyword evidence="5" id="KW-1185">Reference proteome</keyword>
<reference evidence="3 5" key="2">
    <citation type="submission" date="2016-11" db="EMBL/GenBank/DDBJ databases">
        <title>Whole genomes of Flavobacteriaceae.</title>
        <authorList>
            <person name="Stine C."/>
            <person name="Li C."/>
            <person name="Tadesse D."/>
        </authorList>
    </citation>
    <scope>NUCLEOTIDE SEQUENCE [LARGE SCALE GENOMIC DNA]</scope>
    <source>
        <strain evidence="3 5">ATCC 29551</strain>
    </source>
</reference>
<accession>A0A086AT98</accession>
<feature type="domain" description="Knr4/Smi1-like" evidence="1">
    <location>
        <begin position="23"/>
        <end position="132"/>
    </location>
</feature>
<comment type="caution">
    <text evidence="2">The sequence shown here is derived from an EMBL/GenBank/DDBJ whole genome shotgun (WGS) entry which is preliminary data.</text>
</comment>
<evidence type="ECO:0000313" key="4">
    <source>
        <dbReference type="Proteomes" id="UP000028712"/>
    </source>
</evidence>
<name>A0A086AT98_FLAHY</name>
<dbReference type="RefSeq" id="WP_035618004.1">
    <property type="nucleotide sequence ID" value="NZ_JBEWQG010000009.1"/>
</dbReference>
<organism evidence="2 4">
    <name type="scientific">Flavobacterium hydatis</name>
    <name type="common">Cytophaga aquatilis</name>
    <dbReference type="NCBI Taxonomy" id="991"/>
    <lineage>
        <taxon>Bacteria</taxon>
        <taxon>Pseudomonadati</taxon>
        <taxon>Bacteroidota</taxon>
        <taxon>Flavobacteriia</taxon>
        <taxon>Flavobacteriales</taxon>
        <taxon>Flavobacteriaceae</taxon>
        <taxon>Flavobacterium</taxon>
    </lineage>
</organism>
<dbReference type="InterPro" id="IPR018958">
    <property type="entry name" value="Knr4/Smi1-like_dom"/>
</dbReference>
<dbReference type="OrthoDB" id="893746at2"/>
<protein>
    <submittedName>
        <fullName evidence="3">SMI1/KNR4 family protein</fullName>
    </submittedName>
</protein>
<evidence type="ECO:0000313" key="3">
    <source>
        <dbReference type="EMBL" id="OXA91523.1"/>
    </source>
</evidence>
<evidence type="ECO:0000313" key="5">
    <source>
        <dbReference type="Proteomes" id="UP000198424"/>
    </source>
</evidence>
<dbReference type="Proteomes" id="UP000198424">
    <property type="component" value="Unassembled WGS sequence"/>
</dbReference>
<dbReference type="Pfam" id="PF09346">
    <property type="entry name" value="SMI1_KNR4"/>
    <property type="match status" value="1"/>
</dbReference>
<evidence type="ECO:0000259" key="1">
    <source>
        <dbReference type="Pfam" id="PF09346"/>
    </source>
</evidence>
<dbReference type="Gene3D" id="3.40.1580.10">
    <property type="entry name" value="SMI1/KNR4-like"/>
    <property type="match status" value="1"/>
</dbReference>
<dbReference type="STRING" id="991.IW20_01935"/>
<dbReference type="eggNOG" id="ENOG5032W2B">
    <property type="taxonomic scope" value="Bacteria"/>
</dbReference>
<dbReference type="SUPFAM" id="SSF160631">
    <property type="entry name" value="SMI1/KNR4-like"/>
    <property type="match status" value="1"/>
</dbReference>
<dbReference type="EMBL" id="JPRM01000002">
    <property type="protein sequence ID" value="KFF19912.1"/>
    <property type="molecule type" value="Genomic_DNA"/>
</dbReference>
<dbReference type="InterPro" id="IPR037883">
    <property type="entry name" value="Knr4/Smi1-like_sf"/>
</dbReference>
<dbReference type="EMBL" id="MUGY01000025">
    <property type="protein sequence ID" value="OXA91523.1"/>
    <property type="molecule type" value="Genomic_DNA"/>
</dbReference>
<sequence>MMKIEQMLEKHNFLKRTENSIHSIDEVENIIQFKLPQDYKLYISNYSGNENFIGEHFVVLWDLDEILEMNNNYEILHNLDNTIGIGSNGSSEFIAIEFIEKEKYRIVLSPFIDLDKDCHIDIGDSFTDFFDRLENGKNWFE</sequence>
<reference evidence="2 4" key="1">
    <citation type="submission" date="2014-07" db="EMBL/GenBank/DDBJ databases">
        <title>Genome of Flavobacterium hydatis DSM 2063.</title>
        <authorList>
            <person name="Pipes S.E."/>
            <person name="Stropko S.J."/>
            <person name="Newman J.D."/>
        </authorList>
    </citation>
    <scope>NUCLEOTIDE SEQUENCE [LARGE SCALE GENOMIC DNA]</scope>
    <source>
        <strain evidence="2 4">DSM 2063</strain>
    </source>
</reference>
<evidence type="ECO:0000313" key="2">
    <source>
        <dbReference type="EMBL" id="KFF19912.1"/>
    </source>
</evidence>
<proteinExistence type="predicted"/>
<dbReference type="AlphaFoldDB" id="A0A086AT98"/>
<dbReference type="Proteomes" id="UP000028712">
    <property type="component" value="Unassembled WGS sequence"/>
</dbReference>